<gene>
    <name evidence="1" type="ORF">TM448A02587_0009</name>
    <name evidence="2" type="ORF">TM448B02647_0009</name>
</gene>
<dbReference type="EMBL" id="MT144326">
    <property type="protein sequence ID" value="QJA52267.1"/>
    <property type="molecule type" value="Genomic_DNA"/>
</dbReference>
<accession>A0A6H1ZY74</accession>
<evidence type="ECO:0000313" key="2">
    <source>
        <dbReference type="EMBL" id="QJI01572.1"/>
    </source>
</evidence>
<evidence type="ECO:0000313" key="1">
    <source>
        <dbReference type="EMBL" id="QJA52267.1"/>
    </source>
</evidence>
<reference evidence="1" key="1">
    <citation type="submission" date="2020-03" db="EMBL/GenBank/DDBJ databases">
        <title>The deep terrestrial virosphere.</title>
        <authorList>
            <person name="Holmfeldt K."/>
            <person name="Nilsson E."/>
            <person name="Simone D."/>
            <person name="Lopez-Fernandez M."/>
            <person name="Wu X."/>
            <person name="de Brujin I."/>
            <person name="Lundin D."/>
            <person name="Andersson A."/>
            <person name="Bertilsson S."/>
            <person name="Dopson M."/>
        </authorList>
    </citation>
    <scope>NUCLEOTIDE SEQUENCE</scope>
    <source>
        <strain evidence="1">TM448A02587</strain>
        <strain evidence="2">TM448B02647</strain>
    </source>
</reference>
<organism evidence="1">
    <name type="scientific">viral metagenome</name>
    <dbReference type="NCBI Taxonomy" id="1070528"/>
    <lineage>
        <taxon>unclassified sequences</taxon>
        <taxon>metagenomes</taxon>
        <taxon>organismal metagenomes</taxon>
    </lineage>
</organism>
<name>A0A6H1ZY74_9ZZZZ</name>
<sequence length="335" mass="37847">MYKVIEDIDKTHPALGNAVAFAAIAVKAKKCLLVVAPAGCGKSATSDAILQVHPDSLKLDSVTRSGLRDFKDVFTHYQGLVVIDDLGKVDTNYSRVATVTSFAELCYSHFISKHTMTVTVEIAEFHGSTIMNVQPPILAALVEADEWEVVTQDKTIRYYHLYRPTAPNANKPEFEIDWGIDMDMVAKPKHSYKAYPKLEAIASIQWSDARVLEHLDDLLKASAALAGRESVIGDDFVLLYHLMRPMTVEKYIKTKYGFEVGRHLDTNLLAVLVEFASWRNINIARICRDYKINESTVYRLLSEIKEWFTPSEQMSKRLLPRPELKKILKEAGVER</sequence>
<dbReference type="EMBL" id="MT144933">
    <property type="protein sequence ID" value="QJI01572.1"/>
    <property type="molecule type" value="Genomic_DNA"/>
</dbReference>
<dbReference type="AlphaFoldDB" id="A0A6H1ZY74"/>
<protein>
    <submittedName>
        <fullName evidence="1">Uncharacterized protein</fullName>
    </submittedName>
</protein>
<proteinExistence type="predicted"/>